<comment type="caution">
    <text evidence="1">The sequence shown here is derived from an EMBL/GenBank/DDBJ whole genome shotgun (WGS) entry which is preliminary data.</text>
</comment>
<dbReference type="RefSeq" id="WP_243996147.1">
    <property type="nucleotide sequence ID" value="NZ_JALHLE010000041.1"/>
</dbReference>
<evidence type="ECO:0000313" key="1">
    <source>
        <dbReference type="EMBL" id="MCJ2180697.1"/>
    </source>
</evidence>
<protein>
    <submittedName>
        <fullName evidence="1">Uncharacterized protein</fullName>
    </submittedName>
</protein>
<organism evidence="1 2">
    <name type="scientific">Novosphingobium album</name>
    <name type="common">ex Hu et al. 2023</name>
    <dbReference type="NCBI Taxonomy" id="2930093"/>
    <lineage>
        <taxon>Bacteria</taxon>
        <taxon>Pseudomonadati</taxon>
        <taxon>Pseudomonadota</taxon>
        <taxon>Alphaproteobacteria</taxon>
        <taxon>Sphingomonadales</taxon>
        <taxon>Sphingomonadaceae</taxon>
        <taxon>Novosphingobium</taxon>
    </lineage>
</organism>
<evidence type="ECO:0000313" key="2">
    <source>
        <dbReference type="Proteomes" id="UP001162880"/>
    </source>
</evidence>
<dbReference type="EMBL" id="JALHLE010000041">
    <property type="protein sequence ID" value="MCJ2180697.1"/>
    <property type="molecule type" value="Genomic_DNA"/>
</dbReference>
<name>A0ABT0B6I6_9SPHN</name>
<sequence length="132" mass="13740">MDPTHPNSNSAGHVQFERESASVLSLKWSALHDAAQAVAAIAGADAGPLGAEVRNFPAAVRDAGNGQRARAEQGIEDLSALMEAGLAALLSAMGHEYQPRGAAQALWREFVLARDALLQIVSAGSSEPREVA</sequence>
<accession>A0ABT0B6I6</accession>
<gene>
    <name evidence="1" type="ORF">MTR64_19155</name>
</gene>
<dbReference type="Proteomes" id="UP001162880">
    <property type="component" value="Unassembled WGS sequence"/>
</dbReference>
<proteinExistence type="predicted"/>
<reference evidence="1" key="1">
    <citation type="submission" date="2022-03" db="EMBL/GenBank/DDBJ databases">
        <title>Identification of a novel bacterium isolated from mangrove sediments.</title>
        <authorList>
            <person name="Pan X."/>
        </authorList>
    </citation>
    <scope>NUCLEOTIDE SEQUENCE</scope>
    <source>
        <strain evidence="1">B2580</strain>
    </source>
</reference>
<keyword evidence="2" id="KW-1185">Reference proteome</keyword>